<feature type="region of interest" description="Disordered" evidence="1">
    <location>
        <begin position="34"/>
        <end position="54"/>
    </location>
</feature>
<dbReference type="EMBL" id="CADCXU010020123">
    <property type="protein sequence ID" value="CAB0008087.1"/>
    <property type="molecule type" value="Genomic_DNA"/>
</dbReference>
<evidence type="ECO:0000313" key="3">
    <source>
        <dbReference type="EMBL" id="CAB0008089.1"/>
    </source>
</evidence>
<accession>A0A6H5GVR2</accession>
<keyword evidence="4" id="KW-1185">Reference proteome</keyword>
<feature type="compositionally biased region" description="Basic and acidic residues" evidence="1">
    <location>
        <begin position="35"/>
        <end position="54"/>
    </location>
</feature>
<evidence type="ECO:0000313" key="4">
    <source>
        <dbReference type="Proteomes" id="UP000479000"/>
    </source>
</evidence>
<gene>
    <name evidence="2" type="ORF">NTEN_LOCUS13333</name>
    <name evidence="3" type="ORF">NTEN_LOCUS13335</name>
</gene>
<name>A0A6H5GVR2_9HEMI</name>
<reference evidence="2 4" key="1">
    <citation type="submission" date="2020-02" db="EMBL/GenBank/DDBJ databases">
        <authorList>
            <person name="Ferguson B K."/>
        </authorList>
    </citation>
    <scope>NUCLEOTIDE SEQUENCE [LARGE SCALE GENOMIC DNA]</scope>
</reference>
<dbReference type="AlphaFoldDB" id="A0A6H5GVR2"/>
<sequence length="54" mass="6227">MSSIFGFESRLRSPNRQGGLSELNFLMHIFTAARLEPETPEQRKEPRTTDGRFS</sequence>
<feature type="non-terminal residue" evidence="2">
    <location>
        <position position="54"/>
    </location>
</feature>
<evidence type="ECO:0000256" key="1">
    <source>
        <dbReference type="SAM" id="MobiDB-lite"/>
    </source>
</evidence>
<dbReference type="EMBL" id="CADCXU010020124">
    <property type="protein sequence ID" value="CAB0008089.1"/>
    <property type="molecule type" value="Genomic_DNA"/>
</dbReference>
<protein>
    <submittedName>
        <fullName evidence="2">Uncharacterized protein</fullName>
    </submittedName>
</protein>
<proteinExistence type="predicted"/>
<organism evidence="2 4">
    <name type="scientific">Nesidiocoris tenuis</name>
    <dbReference type="NCBI Taxonomy" id="355587"/>
    <lineage>
        <taxon>Eukaryota</taxon>
        <taxon>Metazoa</taxon>
        <taxon>Ecdysozoa</taxon>
        <taxon>Arthropoda</taxon>
        <taxon>Hexapoda</taxon>
        <taxon>Insecta</taxon>
        <taxon>Pterygota</taxon>
        <taxon>Neoptera</taxon>
        <taxon>Paraneoptera</taxon>
        <taxon>Hemiptera</taxon>
        <taxon>Heteroptera</taxon>
        <taxon>Panheteroptera</taxon>
        <taxon>Cimicomorpha</taxon>
        <taxon>Miridae</taxon>
        <taxon>Dicyphina</taxon>
        <taxon>Nesidiocoris</taxon>
    </lineage>
</organism>
<evidence type="ECO:0000313" key="2">
    <source>
        <dbReference type="EMBL" id="CAB0008087.1"/>
    </source>
</evidence>
<dbReference type="Proteomes" id="UP000479000">
    <property type="component" value="Unassembled WGS sequence"/>
</dbReference>